<dbReference type="GO" id="GO:0046872">
    <property type="term" value="F:metal ion binding"/>
    <property type="evidence" value="ECO:0007669"/>
    <property type="project" value="UniProtKB-KW"/>
</dbReference>
<evidence type="ECO:0000313" key="9">
    <source>
        <dbReference type="RefSeq" id="XP_030044918.1"/>
    </source>
</evidence>
<evidence type="ECO:0000313" key="8">
    <source>
        <dbReference type="Proteomes" id="UP000515156"/>
    </source>
</evidence>
<dbReference type="Pfam" id="PF01327">
    <property type="entry name" value="Pep_deformylase"/>
    <property type="match status" value="1"/>
</dbReference>
<keyword evidence="4 7" id="KW-0648">Protein biosynthesis</keyword>
<dbReference type="Gene3D" id="3.90.45.10">
    <property type="entry name" value="Peptide deformylase"/>
    <property type="match status" value="1"/>
</dbReference>
<evidence type="ECO:0000256" key="7">
    <source>
        <dbReference type="RuleBase" id="RU362111"/>
    </source>
</evidence>
<evidence type="ECO:0000256" key="5">
    <source>
        <dbReference type="ARBA" id="ARBA00037114"/>
    </source>
</evidence>
<evidence type="ECO:0000256" key="2">
    <source>
        <dbReference type="ARBA" id="ARBA00022723"/>
    </source>
</evidence>
<dbReference type="GO" id="GO:0042586">
    <property type="term" value="F:peptide deformylase activity"/>
    <property type="evidence" value="ECO:0007669"/>
    <property type="project" value="UniProtKB-EC"/>
</dbReference>
<keyword evidence="8" id="KW-1185">Reference proteome</keyword>
<dbReference type="EC" id="3.5.1.88" evidence="7"/>
<dbReference type="Proteomes" id="UP000515156">
    <property type="component" value="Chromosome 5"/>
</dbReference>
<protein>
    <recommendedName>
        <fullName evidence="7">Peptide deformylase</fullName>
        <ecNumber evidence="7">3.5.1.88</ecNumber>
    </recommendedName>
</protein>
<organism evidence="8 9">
    <name type="scientific">Microcaecilia unicolor</name>
    <dbReference type="NCBI Taxonomy" id="1415580"/>
    <lineage>
        <taxon>Eukaryota</taxon>
        <taxon>Metazoa</taxon>
        <taxon>Chordata</taxon>
        <taxon>Craniata</taxon>
        <taxon>Vertebrata</taxon>
        <taxon>Euteleostomi</taxon>
        <taxon>Amphibia</taxon>
        <taxon>Gymnophiona</taxon>
        <taxon>Siphonopidae</taxon>
        <taxon>Microcaecilia</taxon>
    </lineage>
</organism>
<evidence type="ECO:0000256" key="6">
    <source>
        <dbReference type="ARBA" id="ARBA00048875"/>
    </source>
</evidence>
<sequence length="258" mass="29183">MASGRIGTFLQHRLSHRLCKGLKPICYGLAALNRPWCCPLVADLVLVPYRTCISTSQEKQRTYWKYLKRKVLGPSVPPYKHVCQAGDPVLRTLAAPVEPSRILEPEIQTLIRTLVTVMRRSGSVGLSAPQVGVPLQVVAMEFPEKIYRENSVSVREAREMVPFPLTVFINPTMRVLDSHILSFPEGCESISGFLACVPRYRAVEISGLNEKGEAACWQVQGWPARIIQHEMDHLHGLLYVDKMDSKTFLKRNWMEVND</sequence>
<dbReference type="PANTHER" id="PTHR10458">
    <property type="entry name" value="PEPTIDE DEFORMYLASE"/>
    <property type="match status" value="1"/>
</dbReference>
<keyword evidence="3 7" id="KW-0378">Hydrolase</keyword>
<keyword evidence="2 7" id="KW-0479">Metal-binding</keyword>
<comment type="catalytic activity">
    <reaction evidence="6 7">
        <text>N-terminal N-formyl-L-methionyl-[peptide] + H2O = N-terminal L-methionyl-[peptide] + formate</text>
        <dbReference type="Rhea" id="RHEA:24420"/>
        <dbReference type="Rhea" id="RHEA-COMP:10639"/>
        <dbReference type="Rhea" id="RHEA-COMP:10640"/>
        <dbReference type="ChEBI" id="CHEBI:15377"/>
        <dbReference type="ChEBI" id="CHEBI:15740"/>
        <dbReference type="ChEBI" id="CHEBI:49298"/>
        <dbReference type="ChEBI" id="CHEBI:64731"/>
        <dbReference type="EC" id="3.5.1.88"/>
    </reaction>
</comment>
<dbReference type="KEGG" id="muo:115459197"/>
<dbReference type="GeneID" id="115459197"/>
<dbReference type="SUPFAM" id="SSF56420">
    <property type="entry name" value="Peptide deformylase"/>
    <property type="match status" value="1"/>
</dbReference>
<evidence type="ECO:0000256" key="4">
    <source>
        <dbReference type="ARBA" id="ARBA00022917"/>
    </source>
</evidence>
<dbReference type="InterPro" id="IPR023635">
    <property type="entry name" value="Peptide_deformylase"/>
</dbReference>
<dbReference type="CDD" id="cd00487">
    <property type="entry name" value="Pep_deformylase"/>
    <property type="match status" value="1"/>
</dbReference>
<dbReference type="OrthoDB" id="276063at2759"/>
<gene>
    <name evidence="9" type="primary">LOC115459197</name>
    <name evidence="10" type="synonym">PDF</name>
</gene>
<dbReference type="KEGG" id="muo:115470989"/>
<name>A0A6P7WX80_9AMPH</name>
<dbReference type="PRINTS" id="PR01576">
    <property type="entry name" value="PDEFORMYLASE"/>
</dbReference>
<dbReference type="RefSeq" id="XP_030060511.1">
    <property type="nucleotide sequence ID" value="XM_030204651.1"/>
</dbReference>
<evidence type="ECO:0000256" key="3">
    <source>
        <dbReference type="ARBA" id="ARBA00022801"/>
    </source>
</evidence>
<dbReference type="HAMAP" id="MF_00163">
    <property type="entry name" value="Pep_deformylase"/>
    <property type="match status" value="1"/>
</dbReference>
<dbReference type="NCBIfam" id="NF001159">
    <property type="entry name" value="PRK00150.1-3"/>
    <property type="match status" value="1"/>
</dbReference>
<dbReference type="InterPro" id="IPR036821">
    <property type="entry name" value="Peptide_deformylase_sf"/>
</dbReference>
<dbReference type="GO" id="GO:0005739">
    <property type="term" value="C:mitochondrion"/>
    <property type="evidence" value="ECO:0007669"/>
    <property type="project" value="TreeGrafter"/>
</dbReference>
<accession>A0A6P7WX80</accession>
<dbReference type="GO" id="GO:0006412">
    <property type="term" value="P:translation"/>
    <property type="evidence" value="ECO:0007669"/>
    <property type="project" value="UniProtKB-KW"/>
</dbReference>
<evidence type="ECO:0000313" key="10">
    <source>
        <dbReference type="RefSeq" id="XP_030060511.1"/>
    </source>
</evidence>
<dbReference type="FunFam" id="3.90.45.10:FF:000003">
    <property type="entry name" value="Peptide deformylase"/>
    <property type="match status" value="1"/>
</dbReference>
<dbReference type="PANTHER" id="PTHR10458:SF2">
    <property type="entry name" value="PEPTIDE DEFORMYLASE, MITOCHONDRIAL"/>
    <property type="match status" value="1"/>
</dbReference>
<evidence type="ECO:0000256" key="1">
    <source>
        <dbReference type="ARBA" id="ARBA00010759"/>
    </source>
</evidence>
<reference evidence="9 10" key="1">
    <citation type="submission" date="2025-04" db="UniProtKB">
        <authorList>
            <consortium name="RefSeq"/>
        </authorList>
    </citation>
    <scope>IDENTIFICATION</scope>
</reference>
<comment type="function">
    <text evidence="5 7">Removes the formyl group from the N-terminal Met of newly synthesized proteins.</text>
</comment>
<proteinExistence type="inferred from homology"/>
<dbReference type="AlphaFoldDB" id="A0A6P7WX80"/>
<comment type="similarity">
    <text evidence="1 7">Belongs to the polypeptide deformylase family.</text>
</comment>
<dbReference type="RefSeq" id="XP_030044918.1">
    <property type="nucleotide sequence ID" value="XM_030189058.1"/>
</dbReference>